<evidence type="ECO:0000313" key="2">
    <source>
        <dbReference type="EMBL" id="MBW8636698.1"/>
    </source>
</evidence>
<name>A0AAE3D0G7_9HYPH</name>
<feature type="region of interest" description="Disordered" evidence="1">
    <location>
        <begin position="1"/>
        <end position="23"/>
    </location>
</feature>
<dbReference type="RefSeq" id="WP_220227358.1">
    <property type="nucleotide sequence ID" value="NZ_JAICBX010000001.1"/>
</dbReference>
<reference evidence="2" key="1">
    <citation type="submission" date="2021-08" db="EMBL/GenBank/DDBJ databases">
        <title>Hoeflea bacterium WL0058 sp. nov., isolated from the sediment.</title>
        <authorList>
            <person name="Wang L."/>
            <person name="Zhang D."/>
        </authorList>
    </citation>
    <scope>NUCLEOTIDE SEQUENCE</scope>
    <source>
        <strain evidence="2">WL0058</strain>
    </source>
</reference>
<sequence length="96" mass="10674">MVDTTRSTSPFNPLANPLAPRRGVPEKTRRIKEWVKEILELEPDVAVSVTELACRDEGCPDIETVIGVIQTGKLIETLRIHLPISDITRDDLAEIA</sequence>
<gene>
    <name evidence="2" type="ORF">K1W69_05805</name>
</gene>
<feature type="compositionally biased region" description="Polar residues" evidence="1">
    <location>
        <begin position="1"/>
        <end position="11"/>
    </location>
</feature>
<dbReference type="EMBL" id="JAICBX010000001">
    <property type="protein sequence ID" value="MBW8636698.1"/>
    <property type="molecule type" value="Genomic_DNA"/>
</dbReference>
<proteinExistence type="predicted"/>
<keyword evidence="3" id="KW-1185">Reference proteome</keyword>
<dbReference type="Proteomes" id="UP001196509">
    <property type="component" value="Unassembled WGS sequence"/>
</dbReference>
<organism evidence="2 3">
    <name type="scientific">Flavimaribacter sediminis</name>
    <dbReference type="NCBI Taxonomy" id="2865987"/>
    <lineage>
        <taxon>Bacteria</taxon>
        <taxon>Pseudomonadati</taxon>
        <taxon>Pseudomonadota</taxon>
        <taxon>Alphaproteobacteria</taxon>
        <taxon>Hyphomicrobiales</taxon>
        <taxon>Rhizobiaceae</taxon>
        <taxon>Flavimaribacter</taxon>
    </lineage>
</organism>
<evidence type="ECO:0000313" key="3">
    <source>
        <dbReference type="Proteomes" id="UP001196509"/>
    </source>
</evidence>
<accession>A0AAE3D0G7</accession>
<comment type="caution">
    <text evidence="2">The sequence shown here is derived from an EMBL/GenBank/DDBJ whole genome shotgun (WGS) entry which is preliminary data.</text>
</comment>
<protein>
    <submittedName>
        <fullName evidence="2">Nitrate reductase</fullName>
    </submittedName>
</protein>
<evidence type="ECO:0000256" key="1">
    <source>
        <dbReference type="SAM" id="MobiDB-lite"/>
    </source>
</evidence>
<dbReference type="AlphaFoldDB" id="A0AAE3D0G7"/>